<dbReference type="SUPFAM" id="SSF51998">
    <property type="entry name" value="PFL-like glycyl radical enzymes"/>
    <property type="match status" value="1"/>
</dbReference>
<evidence type="ECO:0000256" key="1">
    <source>
        <dbReference type="ARBA" id="ARBA00001922"/>
    </source>
</evidence>
<name>A0AA35WDQ0_GEOBA</name>
<comment type="caution">
    <text evidence="6">The sequence shown here is derived from an EMBL/GenBank/DDBJ whole genome shotgun (WGS) entry which is preliminary data.</text>
</comment>
<keyword evidence="7" id="KW-1185">Reference proteome</keyword>
<protein>
    <submittedName>
        <fullName evidence="6">Vitamin B12-dependent ribonucleotide reductase</fullName>
    </submittedName>
</protein>
<sequence length="313" mass="34405">MFLDDSACNLASINLLKFVDEDGNFDVEGFKHACRIFFISQEILVDFSSYPTRKIVQNSHDYRPLGLGYANLGTLLMVNSIPYDSEEGYAVAGALTAILCGEAYRTSAEMAAVKGPFSSFDKNREPMLHVMSKHRDAAYRISPDVCPPHLLKAAQQTWDDAVEMGRQYGYRNAQATVLAPTGTIGLLMECDTTGVEPEFALVKFKKLAGGGYFKIINQSVPRALKKLGYTDEEIDDIVTYVQGTSSLIGSSHINNVSLKQKSLTDEEIGQIEATLPSVFELAHGFNAYTVGEEGMARLGFGPEQYNAPDFDFS</sequence>
<reference evidence="6" key="1">
    <citation type="submission" date="2023-03" db="EMBL/GenBank/DDBJ databases">
        <authorList>
            <person name="Steffen K."/>
            <person name="Cardenas P."/>
        </authorList>
    </citation>
    <scope>NUCLEOTIDE SEQUENCE</scope>
</reference>
<dbReference type="InterPro" id="IPR050862">
    <property type="entry name" value="RdRp_reductase_class-2"/>
</dbReference>
<organism evidence="6 7">
    <name type="scientific">Geodia barretti</name>
    <name type="common">Barrett's horny sponge</name>
    <dbReference type="NCBI Taxonomy" id="519541"/>
    <lineage>
        <taxon>Eukaryota</taxon>
        <taxon>Metazoa</taxon>
        <taxon>Porifera</taxon>
        <taxon>Demospongiae</taxon>
        <taxon>Heteroscleromorpha</taxon>
        <taxon>Tetractinellida</taxon>
        <taxon>Astrophorina</taxon>
        <taxon>Geodiidae</taxon>
        <taxon>Geodia</taxon>
    </lineage>
</organism>
<evidence type="ECO:0000313" key="6">
    <source>
        <dbReference type="EMBL" id="CAI8010780.1"/>
    </source>
</evidence>
<accession>A0AA35WDQ0</accession>
<dbReference type="PANTHER" id="PTHR43371">
    <property type="entry name" value="VITAMIN B12-DEPENDENT RIBONUCLEOTIDE REDUCTASE"/>
    <property type="match status" value="1"/>
</dbReference>
<evidence type="ECO:0000256" key="2">
    <source>
        <dbReference type="ARBA" id="ARBA00022628"/>
    </source>
</evidence>
<keyword evidence="4" id="KW-0170">Cobalt</keyword>
<keyword evidence="3" id="KW-0560">Oxidoreductase</keyword>
<dbReference type="GO" id="GO:0004748">
    <property type="term" value="F:ribonucleoside-diphosphate reductase activity, thioredoxin disulfide as acceptor"/>
    <property type="evidence" value="ECO:0007669"/>
    <property type="project" value="TreeGrafter"/>
</dbReference>
<dbReference type="Gene3D" id="3.20.70.20">
    <property type="match status" value="1"/>
</dbReference>
<dbReference type="InterPro" id="IPR000788">
    <property type="entry name" value="RNR_lg_C"/>
</dbReference>
<gene>
    <name evidence="6" type="ORF">GBAR_LOCUS7078</name>
</gene>
<dbReference type="Pfam" id="PF02867">
    <property type="entry name" value="Ribonuc_red_lgC"/>
    <property type="match status" value="1"/>
</dbReference>
<dbReference type="EMBL" id="CASHTH010001064">
    <property type="protein sequence ID" value="CAI8010780.1"/>
    <property type="molecule type" value="Genomic_DNA"/>
</dbReference>
<proteinExistence type="predicted"/>
<dbReference type="GO" id="GO:0031419">
    <property type="term" value="F:cobalamin binding"/>
    <property type="evidence" value="ECO:0007669"/>
    <property type="project" value="UniProtKB-KW"/>
</dbReference>
<keyword evidence="2" id="KW-0846">Cobalamin</keyword>
<comment type="cofactor">
    <cofactor evidence="1">
        <name>adenosylcob(III)alamin</name>
        <dbReference type="ChEBI" id="CHEBI:18408"/>
    </cofactor>
</comment>
<dbReference type="PRINTS" id="PR01183">
    <property type="entry name" value="RIBORDTASEM1"/>
</dbReference>
<evidence type="ECO:0000256" key="3">
    <source>
        <dbReference type="ARBA" id="ARBA00023002"/>
    </source>
</evidence>
<dbReference type="Proteomes" id="UP001174909">
    <property type="component" value="Unassembled WGS sequence"/>
</dbReference>
<dbReference type="AlphaFoldDB" id="A0AA35WDQ0"/>
<evidence type="ECO:0000259" key="5">
    <source>
        <dbReference type="Pfam" id="PF02867"/>
    </source>
</evidence>
<feature type="domain" description="Ribonucleotide reductase large subunit C-terminal" evidence="5">
    <location>
        <begin position="5"/>
        <end position="246"/>
    </location>
</feature>
<evidence type="ECO:0000313" key="7">
    <source>
        <dbReference type="Proteomes" id="UP001174909"/>
    </source>
</evidence>
<evidence type="ECO:0000256" key="4">
    <source>
        <dbReference type="ARBA" id="ARBA00023285"/>
    </source>
</evidence>
<dbReference type="PANTHER" id="PTHR43371:SF1">
    <property type="entry name" value="RIBONUCLEOSIDE-DIPHOSPHATE REDUCTASE"/>
    <property type="match status" value="1"/>
</dbReference>